<dbReference type="NCBIfam" id="TIGR00006">
    <property type="entry name" value="16S rRNA (cytosine(1402)-N(4))-methyltransferase RsmH"/>
    <property type="match status" value="1"/>
</dbReference>
<sequence>MGELRGTHVPVLLERCLALLAPALDRGDRQTVHVDATLGLGGHAEAVLAAHPRTVLIGLDRDQEALAHARARLARYADRTHLVHAVYDELPEVLDRLGYERVDAELFDLGVSSLQLDAPDRGFAYARDAPLDMRMDQTRGRTAEEVVNTYEAPELTRVLRVYGEEKFAARIVAAILRERAKTPITSSARLATLVRDAIPAAARRTGGNPAKRTFQALRIEVNGELAVLERALPAALDALAPGGRLVVLSYHSLEDRITKRAMAARARSTGPIDLPVELPGTGPTLRLLSRGGEPPSEEEVAANPRAASVRLRAATRIEEGEGERT</sequence>
<dbReference type="AlphaFoldDB" id="A0A6V8L052"/>
<dbReference type="EMBL" id="BLPG01000001">
    <property type="protein sequence ID" value="GFJ88348.1"/>
    <property type="molecule type" value="Genomic_DNA"/>
</dbReference>
<dbReference type="GO" id="GO:0071424">
    <property type="term" value="F:rRNA (cytosine-N4-)-methyltransferase activity"/>
    <property type="evidence" value="ECO:0007669"/>
    <property type="project" value="UniProtKB-UniRule"/>
</dbReference>
<comment type="catalytic activity">
    <reaction evidence="7">
        <text>cytidine(1402) in 16S rRNA + S-adenosyl-L-methionine = N(4)-methylcytidine(1402) in 16S rRNA + S-adenosyl-L-homocysteine + H(+)</text>
        <dbReference type="Rhea" id="RHEA:42928"/>
        <dbReference type="Rhea" id="RHEA-COMP:10286"/>
        <dbReference type="Rhea" id="RHEA-COMP:10287"/>
        <dbReference type="ChEBI" id="CHEBI:15378"/>
        <dbReference type="ChEBI" id="CHEBI:57856"/>
        <dbReference type="ChEBI" id="CHEBI:59789"/>
        <dbReference type="ChEBI" id="CHEBI:74506"/>
        <dbReference type="ChEBI" id="CHEBI:82748"/>
        <dbReference type="EC" id="2.1.1.199"/>
    </reaction>
</comment>
<dbReference type="Gene3D" id="3.40.50.150">
    <property type="entry name" value="Vaccinia Virus protein VP39"/>
    <property type="match status" value="1"/>
</dbReference>
<evidence type="ECO:0000256" key="5">
    <source>
        <dbReference type="ARBA" id="ARBA00022679"/>
    </source>
</evidence>
<evidence type="ECO:0000313" key="8">
    <source>
        <dbReference type="EMBL" id="GFJ88348.1"/>
    </source>
</evidence>
<evidence type="ECO:0000256" key="6">
    <source>
        <dbReference type="ARBA" id="ARBA00022691"/>
    </source>
</evidence>
<name>A0A6V8L052_9ACTN</name>
<feature type="binding site" evidence="7">
    <location>
        <position position="108"/>
    </location>
    <ligand>
        <name>S-adenosyl-L-methionine</name>
        <dbReference type="ChEBI" id="CHEBI:59789"/>
    </ligand>
</feature>
<dbReference type="HAMAP" id="MF_01007">
    <property type="entry name" value="16SrRNA_methyltr_H"/>
    <property type="match status" value="1"/>
</dbReference>
<dbReference type="FunFam" id="1.10.150.170:FF:000001">
    <property type="entry name" value="Ribosomal RNA small subunit methyltransferase H"/>
    <property type="match status" value="1"/>
</dbReference>
<dbReference type="InterPro" id="IPR023397">
    <property type="entry name" value="SAM-dep_MeTrfase_MraW_recog"/>
</dbReference>
<dbReference type="SUPFAM" id="SSF53335">
    <property type="entry name" value="S-adenosyl-L-methionine-dependent methyltransferases"/>
    <property type="match status" value="1"/>
</dbReference>
<dbReference type="Gene3D" id="1.10.150.170">
    <property type="entry name" value="Putative methyltransferase TM0872, insert domain"/>
    <property type="match status" value="1"/>
</dbReference>
<protein>
    <recommendedName>
        <fullName evidence="7">Ribosomal RNA small subunit methyltransferase H</fullName>
        <ecNumber evidence="7">2.1.1.199</ecNumber>
    </recommendedName>
    <alternativeName>
        <fullName evidence="7">16S rRNA m(4)C1402 methyltransferase</fullName>
    </alternativeName>
    <alternativeName>
        <fullName evidence="7">rRNA (cytosine-N(4)-)-methyltransferase RsmH</fullName>
    </alternativeName>
</protein>
<accession>A0A6V8L052</accession>
<keyword evidence="9" id="KW-1185">Reference proteome</keyword>
<comment type="function">
    <text evidence="7">Specifically methylates the N4 position of cytidine in position 1402 (C1402) of 16S rRNA.</text>
</comment>
<dbReference type="EC" id="2.1.1.199" evidence="7"/>
<dbReference type="SUPFAM" id="SSF81799">
    <property type="entry name" value="Putative methyltransferase TM0872, insert domain"/>
    <property type="match status" value="1"/>
</dbReference>
<keyword evidence="4 7" id="KW-0489">Methyltransferase</keyword>
<comment type="similarity">
    <text evidence="1 7">Belongs to the methyltransferase superfamily. RsmH family.</text>
</comment>
<evidence type="ECO:0000256" key="3">
    <source>
        <dbReference type="ARBA" id="ARBA00022552"/>
    </source>
</evidence>
<evidence type="ECO:0000256" key="2">
    <source>
        <dbReference type="ARBA" id="ARBA00022490"/>
    </source>
</evidence>
<comment type="subcellular location">
    <subcellularLocation>
        <location evidence="7">Cytoplasm</location>
    </subcellularLocation>
</comment>
<dbReference type="Pfam" id="PF01795">
    <property type="entry name" value="Methyltransf_5"/>
    <property type="match status" value="1"/>
</dbReference>
<dbReference type="PANTHER" id="PTHR11265">
    <property type="entry name" value="S-ADENOSYL-METHYLTRANSFERASE MRAW"/>
    <property type="match status" value="1"/>
</dbReference>
<evidence type="ECO:0000256" key="4">
    <source>
        <dbReference type="ARBA" id="ARBA00022603"/>
    </source>
</evidence>
<keyword evidence="5 7" id="KW-0808">Transferase</keyword>
<comment type="caution">
    <text evidence="8">The sequence shown here is derived from an EMBL/GenBank/DDBJ whole genome shotgun (WGS) entry which is preliminary data.</text>
</comment>
<dbReference type="Proteomes" id="UP000482960">
    <property type="component" value="Unassembled WGS sequence"/>
</dbReference>
<keyword evidence="2 7" id="KW-0963">Cytoplasm</keyword>
<keyword evidence="3 7" id="KW-0698">rRNA processing</keyword>
<feature type="binding site" evidence="7">
    <location>
        <position position="87"/>
    </location>
    <ligand>
        <name>S-adenosyl-L-methionine</name>
        <dbReference type="ChEBI" id="CHEBI:59789"/>
    </ligand>
</feature>
<reference evidence="8 9" key="1">
    <citation type="submission" date="2020-03" db="EMBL/GenBank/DDBJ databases">
        <title>Whole genome shotgun sequence of Phytohabitans rumicis NBRC 108638.</title>
        <authorList>
            <person name="Komaki H."/>
            <person name="Tamura T."/>
        </authorList>
    </citation>
    <scope>NUCLEOTIDE SEQUENCE [LARGE SCALE GENOMIC DNA]</scope>
    <source>
        <strain evidence="8 9">NBRC 108638</strain>
    </source>
</reference>
<proteinExistence type="inferred from homology"/>
<organism evidence="8 9">
    <name type="scientific">Phytohabitans rumicis</name>
    <dbReference type="NCBI Taxonomy" id="1076125"/>
    <lineage>
        <taxon>Bacteria</taxon>
        <taxon>Bacillati</taxon>
        <taxon>Actinomycetota</taxon>
        <taxon>Actinomycetes</taxon>
        <taxon>Micromonosporales</taxon>
        <taxon>Micromonosporaceae</taxon>
    </lineage>
</organism>
<keyword evidence="6 7" id="KW-0949">S-adenosyl-L-methionine</keyword>
<evidence type="ECO:0000313" key="9">
    <source>
        <dbReference type="Proteomes" id="UP000482960"/>
    </source>
</evidence>
<dbReference type="PIRSF" id="PIRSF004486">
    <property type="entry name" value="MraW"/>
    <property type="match status" value="1"/>
</dbReference>
<dbReference type="GO" id="GO:0005737">
    <property type="term" value="C:cytoplasm"/>
    <property type="evidence" value="ECO:0007669"/>
    <property type="project" value="UniProtKB-SubCell"/>
</dbReference>
<feature type="binding site" evidence="7">
    <location>
        <position position="115"/>
    </location>
    <ligand>
        <name>S-adenosyl-L-methionine</name>
        <dbReference type="ChEBI" id="CHEBI:59789"/>
    </ligand>
</feature>
<dbReference type="PANTHER" id="PTHR11265:SF0">
    <property type="entry name" value="12S RRNA N4-METHYLCYTIDINE METHYLTRANSFERASE"/>
    <property type="match status" value="1"/>
</dbReference>
<evidence type="ECO:0000256" key="1">
    <source>
        <dbReference type="ARBA" id="ARBA00010396"/>
    </source>
</evidence>
<dbReference type="InterPro" id="IPR002903">
    <property type="entry name" value="RsmH"/>
</dbReference>
<reference evidence="8 9" key="2">
    <citation type="submission" date="2020-03" db="EMBL/GenBank/DDBJ databases">
        <authorList>
            <person name="Ichikawa N."/>
            <person name="Kimura A."/>
            <person name="Kitahashi Y."/>
            <person name="Uohara A."/>
        </authorList>
    </citation>
    <scope>NUCLEOTIDE SEQUENCE [LARGE SCALE GENOMIC DNA]</scope>
    <source>
        <strain evidence="8 9">NBRC 108638</strain>
    </source>
</reference>
<dbReference type="InterPro" id="IPR029063">
    <property type="entry name" value="SAM-dependent_MTases_sf"/>
</dbReference>
<gene>
    <name evidence="7 8" type="primary">rsmH</name>
    <name evidence="8" type="ORF">Prum_019900</name>
</gene>
<dbReference type="GO" id="GO:0070475">
    <property type="term" value="P:rRNA base methylation"/>
    <property type="evidence" value="ECO:0007669"/>
    <property type="project" value="UniProtKB-UniRule"/>
</dbReference>
<feature type="binding site" evidence="7">
    <location>
        <position position="60"/>
    </location>
    <ligand>
        <name>S-adenosyl-L-methionine</name>
        <dbReference type="ChEBI" id="CHEBI:59789"/>
    </ligand>
</feature>
<evidence type="ECO:0000256" key="7">
    <source>
        <dbReference type="HAMAP-Rule" id="MF_01007"/>
    </source>
</evidence>
<feature type="binding site" evidence="7">
    <location>
        <begin position="41"/>
        <end position="43"/>
    </location>
    <ligand>
        <name>S-adenosyl-L-methionine</name>
        <dbReference type="ChEBI" id="CHEBI:59789"/>
    </ligand>
</feature>